<dbReference type="KEGG" id="mon:G8E03_08635"/>
<evidence type="ECO:0000313" key="2">
    <source>
        <dbReference type="Proteomes" id="UP000500791"/>
    </source>
</evidence>
<gene>
    <name evidence="1" type="ORF">G8E03_08635</name>
</gene>
<organism evidence="1 2">
    <name type="scientific">Pontivivens nitratireducens</name>
    <dbReference type="NCBI Taxonomy" id="2758038"/>
    <lineage>
        <taxon>Bacteria</taxon>
        <taxon>Pseudomonadati</taxon>
        <taxon>Pseudomonadota</taxon>
        <taxon>Alphaproteobacteria</taxon>
        <taxon>Rhodobacterales</taxon>
        <taxon>Paracoccaceae</taxon>
        <taxon>Pontivivens</taxon>
    </lineage>
</organism>
<proteinExistence type="predicted"/>
<dbReference type="InterPro" id="IPR011200">
    <property type="entry name" value="UCP012608"/>
</dbReference>
<dbReference type="EMBL" id="CP049811">
    <property type="protein sequence ID" value="QIK40823.1"/>
    <property type="molecule type" value="Genomic_DNA"/>
</dbReference>
<keyword evidence="2" id="KW-1185">Reference proteome</keyword>
<protein>
    <submittedName>
        <fullName evidence="1">DUF2332 domain-containing protein</fullName>
    </submittedName>
</protein>
<dbReference type="Proteomes" id="UP000500791">
    <property type="component" value="Chromosome"/>
</dbReference>
<accession>A0A6G7VL46</accession>
<name>A0A6G7VL46_9RHOB</name>
<reference evidence="1 2" key="1">
    <citation type="submission" date="2020-03" db="EMBL/GenBank/DDBJ databases">
        <title>Complete genome sequence of Monaibacterium sp. ALG8 with diverse plasmids.</title>
        <authorList>
            <person name="Sun C."/>
        </authorList>
    </citation>
    <scope>NUCLEOTIDE SEQUENCE [LARGE SCALE GENOMIC DNA]</scope>
    <source>
        <strain evidence="1 2">ALG8</strain>
    </source>
</reference>
<sequence length="342" mass="37308">MPSKNATSDAVRAHFRSQGQACARLESPFTARLCAVLADVLTLETPLGARVLTWPGDPTGDALALRVCGGFQALSWEDANLAALYPPAKISEQSFTAGLVEWMKQNDARLMPWLDGPPQTNEVSRCSALLGGLLHIGGEIELLEVGASAGLNLYPDRYAYDLGEGVQYGDGPVRIVTEWSGQCPPLDQGLRIVSRAGCDVAPINVADDAARRRLRAYVWPDQPARIARFEGAVAMVADAQPDIRKLGAAEFLRETLAAPVPEGRIRVVQHSIMWQYMPVEEQEQAEHAIRSAGARDGARLAWLRLEADDTPGSAAILLTRFPDGRTVELGRGDFHGRWVRWH</sequence>
<dbReference type="PIRSF" id="PIRSF012608">
    <property type="entry name" value="UCP012608"/>
    <property type="match status" value="1"/>
</dbReference>
<evidence type="ECO:0000313" key="1">
    <source>
        <dbReference type="EMBL" id="QIK40823.1"/>
    </source>
</evidence>
<dbReference type="AlphaFoldDB" id="A0A6G7VL46"/>
<dbReference type="Pfam" id="PF10094">
    <property type="entry name" value="DUF2332"/>
    <property type="match status" value="1"/>
</dbReference>
<dbReference type="RefSeq" id="WP_166190699.1">
    <property type="nucleotide sequence ID" value="NZ_CP049811.1"/>
</dbReference>